<gene>
    <name evidence="2" type="ORF">ACFPWV_28345</name>
</gene>
<dbReference type="RefSeq" id="WP_382054511.1">
    <property type="nucleotide sequence ID" value="NZ_JBHSKN010000027.1"/>
</dbReference>
<evidence type="ECO:0000256" key="1">
    <source>
        <dbReference type="SAM" id="MobiDB-lite"/>
    </source>
</evidence>
<dbReference type="Proteomes" id="UP001596035">
    <property type="component" value="Unassembled WGS sequence"/>
</dbReference>
<feature type="compositionally biased region" description="Basic and acidic residues" evidence="1">
    <location>
        <begin position="93"/>
        <end position="111"/>
    </location>
</feature>
<sequence length="157" mass="16032">METGRRAKTVLVRRARAYAPRAVEECGARLGARASAARTRPEPPPVSYTPLGQPETSGGGCRATDPAASRAPGEAGGEPPGDRLGSGPAGRRPAPEGRPPRAARPAEDGRRVPARVAGSRRTAPESAARPPGSATRADPPEGRDRPGTASVADTAYG</sequence>
<keyword evidence="3" id="KW-1185">Reference proteome</keyword>
<reference evidence="3" key="1">
    <citation type="journal article" date="2019" name="Int. J. Syst. Evol. Microbiol.">
        <title>The Global Catalogue of Microorganisms (GCM) 10K type strain sequencing project: providing services to taxonomists for standard genome sequencing and annotation.</title>
        <authorList>
            <consortium name="The Broad Institute Genomics Platform"/>
            <consortium name="The Broad Institute Genome Sequencing Center for Infectious Disease"/>
            <person name="Wu L."/>
            <person name="Ma J."/>
        </authorList>
    </citation>
    <scope>NUCLEOTIDE SEQUENCE [LARGE SCALE GENOMIC DNA]</scope>
    <source>
        <strain evidence="3">CGMCC 4.7131</strain>
    </source>
</reference>
<evidence type="ECO:0000313" key="2">
    <source>
        <dbReference type="EMBL" id="MFC5243776.1"/>
    </source>
</evidence>
<protein>
    <submittedName>
        <fullName evidence="2">Uncharacterized protein</fullName>
    </submittedName>
</protein>
<evidence type="ECO:0000313" key="3">
    <source>
        <dbReference type="Proteomes" id="UP001596035"/>
    </source>
</evidence>
<name>A0ABW0DYF5_9ACTN</name>
<comment type="caution">
    <text evidence="2">The sequence shown here is derived from an EMBL/GenBank/DDBJ whole genome shotgun (WGS) entry which is preliminary data.</text>
</comment>
<feature type="region of interest" description="Disordered" evidence="1">
    <location>
        <begin position="27"/>
        <end position="157"/>
    </location>
</feature>
<organism evidence="2 3">
    <name type="scientific">Streptomyces atrovirens</name>
    <dbReference type="NCBI Taxonomy" id="285556"/>
    <lineage>
        <taxon>Bacteria</taxon>
        <taxon>Bacillati</taxon>
        <taxon>Actinomycetota</taxon>
        <taxon>Actinomycetes</taxon>
        <taxon>Kitasatosporales</taxon>
        <taxon>Streptomycetaceae</taxon>
        <taxon>Streptomyces</taxon>
    </lineage>
</organism>
<dbReference type="EMBL" id="JBHSKN010000027">
    <property type="protein sequence ID" value="MFC5243776.1"/>
    <property type="molecule type" value="Genomic_DNA"/>
</dbReference>
<accession>A0ABW0DYF5</accession>
<feature type="compositionally biased region" description="Low complexity" evidence="1">
    <location>
        <begin position="28"/>
        <end position="38"/>
    </location>
</feature>
<proteinExistence type="predicted"/>